<dbReference type="Pfam" id="PF07589">
    <property type="entry name" value="PEP-CTERM"/>
    <property type="match status" value="1"/>
</dbReference>
<evidence type="ECO:0000313" key="4">
    <source>
        <dbReference type="EMBL" id="NJC33820.1"/>
    </source>
</evidence>
<organism evidence="4 5">
    <name type="scientific">Sphingomonas jejuensis</name>
    <dbReference type="NCBI Taxonomy" id="904715"/>
    <lineage>
        <taxon>Bacteria</taxon>
        <taxon>Pseudomonadati</taxon>
        <taxon>Pseudomonadota</taxon>
        <taxon>Alphaproteobacteria</taxon>
        <taxon>Sphingomonadales</taxon>
        <taxon>Sphingomonadaceae</taxon>
        <taxon>Sphingomonas</taxon>
    </lineage>
</organism>
<keyword evidence="5" id="KW-1185">Reference proteome</keyword>
<proteinExistence type="predicted"/>
<dbReference type="Proteomes" id="UP000734218">
    <property type="component" value="Unassembled WGS sequence"/>
</dbReference>
<keyword evidence="1" id="KW-1133">Transmembrane helix</keyword>
<feature type="signal peptide" evidence="2">
    <location>
        <begin position="1"/>
        <end position="22"/>
    </location>
</feature>
<dbReference type="EMBL" id="JAATJE010000001">
    <property type="protein sequence ID" value="NJC33820.1"/>
    <property type="molecule type" value="Genomic_DNA"/>
</dbReference>
<evidence type="ECO:0000256" key="2">
    <source>
        <dbReference type="SAM" id="SignalP"/>
    </source>
</evidence>
<dbReference type="NCBIfam" id="NF035944">
    <property type="entry name" value="PEPxxWA-CTERM"/>
    <property type="match status" value="1"/>
</dbReference>
<feature type="domain" description="Ice-binding protein C-terminal" evidence="3">
    <location>
        <begin position="199"/>
        <end position="224"/>
    </location>
</feature>
<keyword evidence="2" id="KW-0732">Signal</keyword>
<feature type="chain" id="PRO_5047465258" description="Ice-binding protein C-terminal domain-containing protein" evidence="2">
    <location>
        <begin position="23"/>
        <end position="229"/>
    </location>
</feature>
<gene>
    <name evidence="4" type="ORF">GGR88_001294</name>
</gene>
<evidence type="ECO:0000256" key="1">
    <source>
        <dbReference type="SAM" id="Phobius"/>
    </source>
</evidence>
<dbReference type="InterPro" id="IPR013424">
    <property type="entry name" value="Ice-binding_C"/>
</dbReference>
<dbReference type="NCBIfam" id="TIGR02595">
    <property type="entry name" value="PEP_CTERM"/>
    <property type="match status" value="1"/>
</dbReference>
<reference evidence="4 5" key="1">
    <citation type="submission" date="2020-03" db="EMBL/GenBank/DDBJ databases">
        <title>Genomic Encyclopedia of Type Strains, Phase IV (KMG-IV): sequencing the most valuable type-strain genomes for metagenomic binning, comparative biology and taxonomic classification.</title>
        <authorList>
            <person name="Goeker M."/>
        </authorList>
    </citation>
    <scope>NUCLEOTIDE SEQUENCE [LARGE SCALE GENOMIC DNA]</scope>
    <source>
        <strain evidence="4 5">DSM 27651</strain>
    </source>
</reference>
<dbReference type="RefSeq" id="WP_209023202.1">
    <property type="nucleotide sequence ID" value="NZ_JAATJE010000001.1"/>
</dbReference>
<feature type="transmembrane region" description="Helical" evidence="1">
    <location>
        <begin position="203"/>
        <end position="220"/>
    </location>
</feature>
<sequence length="229" mass="23135">MFKSIFSVGVAASMLAATPALAATTFNLGGSSDDSVVKVFTSGDLSLVAAGFTYSGPPSGFPNGTGDVIDAALHQSAAGIGVCPGETGAFCNQVDSNSGDNEGVLFFLADGSDFALSSITFSIVDDNDTLQLVGLTDTGTVPIGFSGTIAGGLPGTTTTRLSNGTYRVDLATGAFQGFAFGQQRSGADGFRINSITVAAVPEPASWAMMIAGVALVGSTARRRRRMVHA</sequence>
<name>A0ABX0XKR2_9SPHN</name>
<keyword evidence="1" id="KW-0812">Transmembrane</keyword>
<accession>A0ABX0XKR2</accession>
<comment type="caution">
    <text evidence="4">The sequence shown here is derived from an EMBL/GenBank/DDBJ whole genome shotgun (WGS) entry which is preliminary data.</text>
</comment>
<evidence type="ECO:0000313" key="5">
    <source>
        <dbReference type="Proteomes" id="UP000734218"/>
    </source>
</evidence>
<keyword evidence="1" id="KW-0472">Membrane</keyword>
<protein>
    <recommendedName>
        <fullName evidence="3">Ice-binding protein C-terminal domain-containing protein</fullName>
    </recommendedName>
</protein>
<evidence type="ECO:0000259" key="3">
    <source>
        <dbReference type="Pfam" id="PF07589"/>
    </source>
</evidence>